<dbReference type="Gene3D" id="3.30.450.20">
    <property type="entry name" value="PAS domain"/>
    <property type="match status" value="2"/>
</dbReference>
<dbReference type="PROSITE" id="PS51832">
    <property type="entry name" value="HD_GYP"/>
    <property type="match status" value="1"/>
</dbReference>
<dbReference type="InterPro" id="IPR003607">
    <property type="entry name" value="HD/PDEase_dom"/>
</dbReference>
<dbReference type="Proteomes" id="UP000542720">
    <property type="component" value="Unassembled WGS sequence"/>
</dbReference>
<dbReference type="SMART" id="SM00471">
    <property type="entry name" value="HDc"/>
    <property type="match status" value="1"/>
</dbReference>
<keyword evidence="1" id="KW-0812">Transmembrane</keyword>
<evidence type="ECO:0000313" key="4">
    <source>
        <dbReference type="Proteomes" id="UP000542720"/>
    </source>
</evidence>
<dbReference type="Pfam" id="PF13487">
    <property type="entry name" value="HD_5"/>
    <property type="match status" value="1"/>
</dbReference>
<evidence type="ECO:0000256" key="1">
    <source>
        <dbReference type="SAM" id="Phobius"/>
    </source>
</evidence>
<dbReference type="Pfam" id="PF01590">
    <property type="entry name" value="GAF"/>
    <property type="match status" value="1"/>
</dbReference>
<dbReference type="Gene3D" id="3.30.450.40">
    <property type="match status" value="1"/>
</dbReference>
<evidence type="ECO:0000259" key="2">
    <source>
        <dbReference type="PROSITE" id="PS51832"/>
    </source>
</evidence>
<dbReference type="Gene3D" id="1.10.3210.10">
    <property type="entry name" value="Hypothetical protein af1432"/>
    <property type="match status" value="2"/>
</dbReference>
<dbReference type="RefSeq" id="WP_183088480.1">
    <property type="nucleotide sequence ID" value="NZ_JACJUD010000002.1"/>
</dbReference>
<keyword evidence="1" id="KW-0472">Membrane</keyword>
<dbReference type="SUPFAM" id="SSF55781">
    <property type="entry name" value="GAF domain-like"/>
    <property type="match status" value="1"/>
</dbReference>
<dbReference type="InterPro" id="IPR037522">
    <property type="entry name" value="HD_GYP_dom"/>
</dbReference>
<dbReference type="InterPro" id="IPR003018">
    <property type="entry name" value="GAF"/>
</dbReference>
<comment type="caution">
    <text evidence="3">The sequence shown here is derived from an EMBL/GenBank/DDBJ whole genome shotgun (WGS) entry which is preliminary data.</text>
</comment>
<dbReference type="PANTHER" id="PTHR45228">
    <property type="entry name" value="CYCLIC DI-GMP PHOSPHODIESTERASE TM_0186-RELATED"/>
    <property type="match status" value="1"/>
</dbReference>
<dbReference type="CDD" id="cd00077">
    <property type="entry name" value="HDc"/>
    <property type="match status" value="1"/>
</dbReference>
<sequence length="948" mass="105724">MPRSIRLRPLIVLTCVFLVICTGVTIALLAYERGTRVIYRNALMAAERAGDVTRREFSSNLVPIRSAVRLFARNSNLRSAGLVEQLRMLPLMAEALHALPAARAFFFADQQGNLFYLRRPLQSLDPQVPEDTAYVALSINPQAGQATRLYFNAALEELARRDDPQSAQLAAPQRPWFQQALASRGIIRTAPYHFFNSDEIGSTIALATEDKQWVVGADLSHHRLDQMLQQNRMTASTRLILSNLTGQVLATDDPSVFHPDRREPPRLAELPEPALKALVDLPQVATVGLLKRQVGSRTWHVQRLLLQLEESEPLLLDILVPEDELFAAARTIRNGMFTDTLFILLLAVPLAIWLSGLLVASFGTLTRKAQALSNFDFEAGKTPLRSKITEVRELDSAMSDSGETLQRFITTLGRLSAETNLEHLLPTLLRSTCEASGARGGLLYIQQGDALQLMAGLWQEQALELDEAAGTVLFGAQQALAEQRLLAQPADGEACARLNLPPTATLNVPLFNRRQQRVGALVLFNEAPLQSHQLHFVEALSGFAAVALETHGLIELQRQLFEAFIELIASAIDAKSPYTGGHCSRVPEVAKLLAEAACAETQGPYADFSMSSDDWRALHIGSWLHDCGKVTTPEYVVDKATKLETLYDRIHEVRTRFEVLKRDAQISYLQALQDGAEVESARAARDALLTTLDEEFAFVAACNTGSEFMGEEQLQRLHAIAERTWLRTLDDRLGISGEERLRKEAQPVEPLPVLEQLLADRPEQRIERRDSERYAADNPWGFNMPIPELLYDRGELKNLSIRRGTLTEEERFKINEHIVQTIRMLNALPFPAELAQIPEIAGGHHERMDGKGYPCGLTGDQLSPQARMMSIADVFEALTARDRPYKPSKTLAQALRIMRNMSEEGHLDPELFSIFLRSGACLRYAEQYLDADQCDTRELLEFLPASAS</sequence>
<organism evidence="3 4">
    <name type="scientific">Aquipseudomonas ullengensis</name>
    <dbReference type="NCBI Taxonomy" id="2759166"/>
    <lineage>
        <taxon>Bacteria</taxon>
        <taxon>Pseudomonadati</taxon>
        <taxon>Pseudomonadota</taxon>
        <taxon>Gammaproteobacteria</taxon>
        <taxon>Pseudomonadales</taxon>
        <taxon>Pseudomonadaceae</taxon>
        <taxon>Aquipseudomonas</taxon>
    </lineage>
</organism>
<feature type="transmembrane region" description="Helical" evidence="1">
    <location>
        <begin position="340"/>
        <end position="365"/>
    </location>
</feature>
<accession>A0A7W4LKN4</accession>
<dbReference type="SUPFAM" id="SSF109604">
    <property type="entry name" value="HD-domain/PDEase-like"/>
    <property type="match status" value="2"/>
</dbReference>
<proteinExistence type="predicted"/>
<dbReference type="AlphaFoldDB" id="A0A7W4LKN4"/>
<keyword evidence="4" id="KW-1185">Reference proteome</keyword>
<evidence type="ECO:0000313" key="3">
    <source>
        <dbReference type="EMBL" id="MBB2494919.1"/>
    </source>
</evidence>
<dbReference type="SMART" id="SM00065">
    <property type="entry name" value="GAF"/>
    <property type="match status" value="1"/>
</dbReference>
<dbReference type="EMBL" id="JACJUD010000002">
    <property type="protein sequence ID" value="MBB2494919.1"/>
    <property type="molecule type" value="Genomic_DNA"/>
</dbReference>
<feature type="domain" description="HD-GYP" evidence="2">
    <location>
        <begin position="722"/>
        <end position="931"/>
    </location>
</feature>
<name>A0A7W4LKN4_9GAMM</name>
<keyword evidence="1" id="KW-1133">Transmembrane helix</keyword>
<dbReference type="InterPro" id="IPR029016">
    <property type="entry name" value="GAF-like_dom_sf"/>
</dbReference>
<feature type="transmembrane region" description="Helical" evidence="1">
    <location>
        <begin position="6"/>
        <end position="31"/>
    </location>
</feature>
<dbReference type="InterPro" id="IPR052020">
    <property type="entry name" value="Cyclic_di-GMP/3'3'-cGAMP_PDE"/>
</dbReference>
<reference evidence="3 4" key="1">
    <citation type="submission" date="2020-08" db="EMBL/GenBank/DDBJ databases">
        <authorList>
            <person name="Kim C.M."/>
        </authorList>
    </citation>
    <scope>NUCLEOTIDE SEQUENCE [LARGE SCALE GENOMIC DNA]</scope>
    <source>
        <strain evidence="3 4">UL070</strain>
    </source>
</reference>
<dbReference type="PANTHER" id="PTHR45228:SF5">
    <property type="entry name" value="CYCLIC DI-GMP PHOSPHODIESTERASE VC_1348-RELATED"/>
    <property type="match status" value="1"/>
</dbReference>
<dbReference type="GO" id="GO:0008081">
    <property type="term" value="F:phosphoric diester hydrolase activity"/>
    <property type="evidence" value="ECO:0007669"/>
    <property type="project" value="UniProtKB-ARBA"/>
</dbReference>
<gene>
    <name evidence="3" type="ORF">H3H51_07780</name>
</gene>
<protein>
    <submittedName>
        <fullName evidence="3">GAF domain-containing protein</fullName>
    </submittedName>
</protein>